<keyword evidence="3" id="KW-0378">Hydrolase</keyword>
<sequence>MLTKKRLDVALNIKSVSDTGEFEGYGSVFGVKDSQMDIVVRGAFEKSLSTWKEKGRLPALLWQHNMNEPIGIYTEMKEDDTGLYVKGRLLVDDDPLAKRAHAHMKAGSLSGMSIGYMLNDYDYDSEKDAFILKELDLWEVSLVTFPSNDEARISNVKNALDHGTIPRPSEIERTLREVGFSRSQAKSFMANGFSALELRDADTDKALQSLKTLSNLFTEK</sequence>
<evidence type="ECO:0000313" key="5">
    <source>
        <dbReference type="EMBL" id="BBB29370.1"/>
    </source>
</evidence>
<evidence type="ECO:0000256" key="3">
    <source>
        <dbReference type="ARBA" id="ARBA00022801"/>
    </source>
</evidence>
<evidence type="ECO:0000313" key="6">
    <source>
        <dbReference type="Proteomes" id="UP000595332"/>
    </source>
</evidence>
<dbReference type="RefSeq" id="WP_201349986.1">
    <property type="nucleotide sequence ID" value="NZ_AP014546.1"/>
</dbReference>
<dbReference type="InterPro" id="IPR006433">
    <property type="entry name" value="Prohead_protease"/>
</dbReference>
<keyword evidence="2" id="KW-0645">Protease</keyword>
<keyword evidence="1" id="KW-1188">Viral release from host cell</keyword>
<accession>A0A7R6SW41</accession>
<name>A0A7R6SW41_9GAMM</name>
<dbReference type="GO" id="GO:0006508">
    <property type="term" value="P:proteolysis"/>
    <property type="evidence" value="ECO:0007669"/>
    <property type="project" value="UniProtKB-KW"/>
</dbReference>
<evidence type="ECO:0000259" key="4">
    <source>
        <dbReference type="Pfam" id="PF04586"/>
    </source>
</evidence>
<keyword evidence="6" id="KW-1185">Reference proteome</keyword>
<proteinExistence type="predicted"/>
<evidence type="ECO:0000256" key="1">
    <source>
        <dbReference type="ARBA" id="ARBA00022612"/>
    </source>
</evidence>
<dbReference type="GO" id="GO:0008233">
    <property type="term" value="F:peptidase activity"/>
    <property type="evidence" value="ECO:0007669"/>
    <property type="project" value="UniProtKB-KW"/>
</dbReference>
<protein>
    <submittedName>
        <fullName evidence="5">Primosome assembly protein PriA</fullName>
    </submittedName>
</protein>
<dbReference type="KEGG" id="njp:NEJAP_1418"/>
<gene>
    <name evidence="5" type="ORF">NEJAP_1418</name>
</gene>
<dbReference type="Pfam" id="PF04586">
    <property type="entry name" value="Peptidase_S78"/>
    <property type="match status" value="1"/>
</dbReference>
<dbReference type="Proteomes" id="UP000595332">
    <property type="component" value="Chromosome"/>
</dbReference>
<evidence type="ECO:0000256" key="2">
    <source>
        <dbReference type="ARBA" id="ARBA00022670"/>
    </source>
</evidence>
<dbReference type="EMBL" id="AP014546">
    <property type="protein sequence ID" value="BBB29370.1"/>
    <property type="molecule type" value="Genomic_DNA"/>
</dbReference>
<reference evidence="5 6" key="1">
    <citation type="journal article" date="2008" name="Int. J. Syst. Evol. Microbiol.">
        <title>Neptunomonas japonica sp. nov., an Osedax japonicus symbiont-like bacterium isolated from sediment adjacent to sperm whale carcasses off Kagoshima, Japan.</title>
        <authorList>
            <person name="Miyazaki M."/>
            <person name="Nogi Y."/>
            <person name="Fujiwara Y."/>
            <person name="Kawato M."/>
            <person name="Kubokawa K."/>
            <person name="Horikoshi K."/>
        </authorList>
    </citation>
    <scope>NUCLEOTIDE SEQUENCE [LARGE SCALE GENOMIC DNA]</scope>
    <source>
        <strain evidence="5 6">JAMM 1380</strain>
    </source>
</reference>
<dbReference type="InterPro" id="IPR054613">
    <property type="entry name" value="Peptidase_S78_dom"/>
</dbReference>
<dbReference type="AlphaFoldDB" id="A0A7R6SW41"/>
<organism evidence="5 6">
    <name type="scientific">Neptunomonas japonica JAMM 1380</name>
    <dbReference type="NCBI Taxonomy" id="1441457"/>
    <lineage>
        <taxon>Bacteria</taxon>
        <taxon>Pseudomonadati</taxon>
        <taxon>Pseudomonadota</taxon>
        <taxon>Gammaproteobacteria</taxon>
        <taxon>Oceanospirillales</taxon>
        <taxon>Oceanospirillaceae</taxon>
        <taxon>Neptunomonas</taxon>
    </lineage>
</organism>
<dbReference type="NCBIfam" id="TIGR01543">
    <property type="entry name" value="proheadase_HK97"/>
    <property type="match status" value="1"/>
</dbReference>
<feature type="domain" description="Prohead serine protease" evidence="4">
    <location>
        <begin position="12"/>
        <end position="162"/>
    </location>
</feature>